<dbReference type="EMBL" id="JAGSOV010000058">
    <property type="protein sequence ID" value="MCO1658727.1"/>
    <property type="molecule type" value="Genomic_DNA"/>
</dbReference>
<proteinExistence type="predicted"/>
<dbReference type="Proteomes" id="UP001165283">
    <property type="component" value="Unassembled WGS sequence"/>
</dbReference>
<comment type="caution">
    <text evidence="4">The sequence shown here is derived from an EMBL/GenBank/DDBJ whole genome shotgun (WGS) entry which is preliminary data.</text>
</comment>
<dbReference type="Pfam" id="PF13191">
    <property type="entry name" value="AAA_16"/>
    <property type="match status" value="1"/>
</dbReference>
<sequence length="738" mass="75267">MSAYVRSADLVGRAGERRVLDAAAAEAAAGGVATVLVGGEAGIGKTRLVEAFTAGLTGTVLTGGCVELGAEGLPFAPFVAALRGRGAGLAPTERARLAPLLPGLADPPAPPDEQSRPRLFEGVLALLARLAADGPVALVVEDAHWADRSSLDLLDFLVRNQRTAPGALVVLTHRSDEPGPRGLRDLLVGLGRLAWVRRVELGPLTRAEVTAQAGAILGRPPDPALAADVHRRSDGNPLFVEALLDAGGRPGVPGSLADLLTARIERLGPRVGAVLRAAAVGGARVSDSLLSAVCAGSDVPAAVRAAVAAGVLVVDGGGYRFRHALIRDAVLGTVLPGERVELHRRFAAGLGAGGGSDAELSHHLTGAGDGPGAVAAAWAAALRARRALAHAEELELLERVLGWWASVPRPAELVGADRAAVLERAATAALWAGEPGRAEELAGAALAEPEPEGLGVRTAALLELRAQARVRAGRPGAVADLRAALDAAADHRPIRPYLLNALAAVLMDVPDPRGARAAAEQAMAEAADTGDDPAEAGALVTLATLDARVGELDAQLPRLARAAAIARAVGAHQRGLRVLDRESHLLLGFGRPAAAERAARAGLDMAAGLGLARSAGSTHAVNLAAALVTAGRWDAAEESIEHAVQLVPPPHDHGRLLSLRAEIAVHRGELELAEHLLADVEGLAAADLGAAPALVLPRLRAHVLLAGGRAGRAAELAVAALTGPSLATVSRYTWPLLA</sequence>
<name>A0ABT1A6R6_9PSEU</name>
<evidence type="ECO:0000259" key="3">
    <source>
        <dbReference type="Pfam" id="PF13191"/>
    </source>
</evidence>
<feature type="domain" description="Orc1-like AAA ATPase" evidence="3">
    <location>
        <begin position="10"/>
        <end position="169"/>
    </location>
</feature>
<keyword evidence="2" id="KW-0067">ATP-binding</keyword>
<organism evidence="4 5">
    <name type="scientific">Pseudonocardia humida</name>
    <dbReference type="NCBI Taxonomy" id="2800819"/>
    <lineage>
        <taxon>Bacteria</taxon>
        <taxon>Bacillati</taxon>
        <taxon>Actinomycetota</taxon>
        <taxon>Actinomycetes</taxon>
        <taxon>Pseudonocardiales</taxon>
        <taxon>Pseudonocardiaceae</taxon>
        <taxon>Pseudonocardia</taxon>
    </lineage>
</organism>
<gene>
    <name evidence="4" type="ORF">KDL28_27030</name>
</gene>
<dbReference type="PANTHER" id="PTHR16305:SF35">
    <property type="entry name" value="TRANSCRIPTIONAL ACTIVATOR DOMAIN"/>
    <property type="match status" value="1"/>
</dbReference>
<evidence type="ECO:0000313" key="4">
    <source>
        <dbReference type="EMBL" id="MCO1658727.1"/>
    </source>
</evidence>
<dbReference type="SUPFAM" id="SSF48452">
    <property type="entry name" value="TPR-like"/>
    <property type="match status" value="1"/>
</dbReference>
<feature type="non-terminal residue" evidence="4">
    <location>
        <position position="738"/>
    </location>
</feature>
<evidence type="ECO:0000256" key="2">
    <source>
        <dbReference type="ARBA" id="ARBA00022840"/>
    </source>
</evidence>
<dbReference type="InterPro" id="IPR041664">
    <property type="entry name" value="AAA_16"/>
</dbReference>
<evidence type="ECO:0000256" key="1">
    <source>
        <dbReference type="ARBA" id="ARBA00022741"/>
    </source>
</evidence>
<dbReference type="InterPro" id="IPR027417">
    <property type="entry name" value="P-loop_NTPase"/>
</dbReference>
<dbReference type="Gene3D" id="1.25.40.10">
    <property type="entry name" value="Tetratricopeptide repeat domain"/>
    <property type="match status" value="1"/>
</dbReference>
<keyword evidence="1" id="KW-0547">Nucleotide-binding</keyword>
<dbReference type="RefSeq" id="WP_252443019.1">
    <property type="nucleotide sequence ID" value="NZ_JAGSOV010000058.1"/>
</dbReference>
<reference evidence="4" key="1">
    <citation type="submission" date="2021-04" db="EMBL/GenBank/DDBJ databases">
        <title>Pseudonocardia sp. nov., isolated from sandy soil of mangrove forest.</title>
        <authorList>
            <person name="Zan Z."/>
            <person name="Huang R."/>
            <person name="Liu W."/>
        </authorList>
    </citation>
    <scope>NUCLEOTIDE SEQUENCE</scope>
    <source>
        <strain evidence="4">S2-4</strain>
    </source>
</reference>
<evidence type="ECO:0000313" key="5">
    <source>
        <dbReference type="Proteomes" id="UP001165283"/>
    </source>
</evidence>
<keyword evidence="5" id="KW-1185">Reference proteome</keyword>
<protein>
    <submittedName>
        <fullName evidence="4">AAA family ATPase</fullName>
    </submittedName>
</protein>
<dbReference type="SUPFAM" id="SSF52540">
    <property type="entry name" value="P-loop containing nucleoside triphosphate hydrolases"/>
    <property type="match status" value="1"/>
</dbReference>
<dbReference type="PANTHER" id="PTHR16305">
    <property type="entry name" value="TESTICULAR SOLUBLE ADENYLYL CYCLASE"/>
    <property type="match status" value="1"/>
</dbReference>
<dbReference type="InterPro" id="IPR011990">
    <property type="entry name" value="TPR-like_helical_dom_sf"/>
</dbReference>
<accession>A0ABT1A6R6</accession>